<dbReference type="AlphaFoldDB" id="A0A1I7WFM9"/>
<dbReference type="Proteomes" id="UP000095283">
    <property type="component" value="Unplaced"/>
</dbReference>
<name>A0A1I7WFM9_HETBA</name>
<reference evidence="2" key="1">
    <citation type="submission" date="2016-11" db="UniProtKB">
        <authorList>
            <consortium name="WormBaseParasite"/>
        </authorList>
    </citation>
    <scope>IDENTIFICATION</scope>
</reference>
<evidence type="ECO:0000313" key="1">
    <source>
        <dbReference type="Proteomes" id="UP000095283"/>
    </source>
</evidence>
<dbReference type="WBParaSite" id="Hba_03786">
    <property type="protein sequence ID" value="Hba_03786"/>
    <property type="gene ID" value="Hba_03786"/>
</dbReference>
<protein>
    <submittedName>
        <fullName evidence="2">Uncharacterized protein</fullName>
    </submittedName>
</protein>
<proteinExistence type="predicted"/>
<accession>A0A1I7WFM9</accession>
<evidence type="ECO:0000313" key="2">
    <source>
        <dbReference type="WBParaSite" id="Hba_03786"/>
    </source>
</evidence>
<keyword evidence="1" id="KW-1185">Reference proteome</keyword>
<sequence length="47" mass="5901">MSYESVDAYGLKFVSKNSSKNGCFNYYKWVFYIKRQWEYLKYIYIYI</sequence>
<organism evidence="1 2">
    <name type="scientific">Heterorhabditis bacteriophora</name>
    <name type="common">Entomopathogenic nematode worm</name>
    <dbReference type="NCBI Taxonomy" id="37862"/>
    <lineage>
        <taxon>Eukaryota</taxon>
        <taxon>Metazoa</taxon>
        <taxon>Ecdysozoa</taxon>
        <taxon>Nematoda</taxon>
        <taxon>Chromadorea</taxon>
        <taxon>Rhabditida</taxon>
        <taxon>Rhabditina</taxon>
        <taxon>Rhabditomorpha</taxon>
        <taxon>Strongyloidea</taxon>
        <taxon>Heterorhabditidae</taxon>
        <taxon>Heterorhabditis</taxon>
    </lineage>
</organism>